<evidence type="ECO:0000259" key="9">
    <source>
        <dbReference type="Pfam" id="PF12704"/>
    </source>
</evidence>
<reference evidence="10 11" key="1">
    <citation type="submission" date="2020-03" db="EMBL/GenBank/DDBJ databases">
        <title>Genomic Encyclopedia of Type Strains, Phase IV (KMG-IV): sequencing the most valuable type-strain genomes for metagenomic binning, comparative biology and taxonomic classification.</title>
        <authorList>
            <person name="Goeker M."/>
        </authorList>
    </citation>
    <scope>NUCLEOTIDE SEQUENCE [LARGE SCALE GENOMIC DNA]</scope>
    <source>
        <strain evidence="10 11">DSM 102865</strain>
    </source>
</reference>
<feature type="domain" description="ABC3 transporter permease C-terminal" evidence="8">
    <location>
        <begin position="287"/>
        <end position="387"/>
    </location>
</feature>
<keyword evidence="2" id="KW-1003">Cell membrane</keyword>
<feature type="coiled-coil region" evidence="6">
    <location>
        <begin position="228"/>
        <end position="255"/>
    </location>
</feature>
<keyword evidence="6" id="KW-0175">Coiled coil</keyword>
<dbReference type="Pfam" id="PF02687">
    <property type="entry name" value="FtsX"/>
    <property type="match status" value="2"/>
</dbReference>
<evidence type="ECO:0000256" key="2">
    <source>
        <dbReference type="ARBA" id="ARBA00022475"/>
    </source>
</evidence>
<dbReference type="PANTHER" id="PTHR30572:SF18">
    <property type="entry name" value="ABC-TYPE MACROLIDE FAMILY EXPORT SYSTEM PERMEASE COMPONENT 2"/>
    <property type="match status" value="1"/>
</dbReference>
<evidence type="ECO:0000256" key="6">
    <source>
        <dbReference type="SAM" id="Coils"/>
    </source>
</evidence>
<feature type="transmembrane region" description="Helical" evidence="7">
    <location>
        <begin position="374"/>
        <end position="402"/>
    </location>
</feature>
<dbReference type="PANTHER" id="PTHR30572">
    <property type="entry name" value="MEMBRANE COMPONENT OF TRANSPORTER-RELATED"/>
    <property type="match status" value="1"/>
</dbReference>
<evidence type="ECO:0000256" key="5">
    <source>
        <dbReference type="ARBA" id="ARBA00023136"/>
    </source>
</evidence>
<comment type="caution">
    <text evidence="10">The sequence shown here is derived from an EMBL/GenBank/DDBJ whole genome shotgun (WGS) entry which is preliminary data.</text>
</comment>
<feature type="transmembrane region" description="Helical" evidence="7">
    <location>
        <begin position="423"/>
        <end position="442"/>
    </location>
</feature>
<feature type="transmembrane region" description="Helical" evidence="7">
    <location>
        <begin position="704"/>
        <end position="732"/>
    </location>
</feature>
<feature type="domain" description="MacB-like periplasmic core" evidence="9">
    <location>
        <begin position="20"/>
        <end position="244"/>
    </location>
</feature>
<name>A0ABX0UFY3_9BACT</name>
<evidence type="ECO:0000256" key="3">
    <source>
        <dbReference type="ARBA" id="ARBA00022692"/>
    </source>
</evidence>
<keyword evidence="4 7" id="KW-1133">Transmembrane helix</keyword>
<feature type="transmembrane region" description="Helical" evidence="7">
    <location>
        <begin position="752"/>
        <end position="774"/>
    </location>
</feature>
<keyword evidence="11" id="KW-1185">Reference proteome</keyword>
<feature type="transmembrane region" description="Helical" evidence="7">
    <location>
        <begin position="280"/>
        <end position="300"/>
    </location>
</feature>
<organism evidence="10 11">
    <name type="scientific">Dyadobacter arcticus</name>
    <dbReference type="NCBI Taxonomy" id="1078754"/>
    <lineage>
        <taxon>Bacteria</taxon>
        <taxon>Pseudomonadati</taxon>
        <taxon>Bacteroidota</taxon>
        <taxon>Cytophagia</taxon>
        <taxon>Cytophagales</taxon>
        <taxon>Spirosomataceae</taxon>
        <taxon>Dyadobacter</taxon>
    </lineage>
</organism>
<proteinExistence type="predicted"/>
<evidence type="ECO:0000259" key="8">
    <source>
        <dbReference type="Pfam" id="PF02687"/>
    </source>
</evidence>
<dbReference type="Proteomes" id="UP001179181">
    <property type="component" value="Unassembled WGS sequence"/>
</dbReference>
<feature type="transmembrane region" description="Helical" evidence="7">
    <location>
        <begin position="21"/>
        <end position="42"/>
    </location>
</feature>
<dbReference type="InterPro" id="IPR025857">
    <property type="entry name" value="MacB_PCD"/>
</dbReference>
<dbReference type="EMBL" id="JAASQJ010000001">
    <property type="protein sequence ID" value="NIJ51822.1"/>
    <property type="molecule type" value="Genomic_DNA"/>
</dbReference>
<dbReference type="InterPro" id="IPR003838">
    <property type="entry name" value="ABC3_permease_C"/>
</dbReference>
<feature type="domain" description="ABC3 transporter permease C-terminal" evidence="8">
    <location>
        <begin position="671"/>
        <end position="784"/>
    </location>
</feature>
<gene>
    <name evidence="10" type="ORF">FHS68_000978</name>
</gene>
<dbReference type="RefSeq" id="WP_167267723.1">
    <property type="nucleotide sequence ID" value="NZ_JAASQJ010000001.1"/>
</dbReference>
<keyword evidence="3 7" id="KW-0812">Transmembrane</keyword>
<evidence type="ECO:0000256" key="1">
    <source>
        <dbReference type="ARBA" id="ARBA00004651"/>
    </source>
</evidence>
<dbReference type="InterPro" id="IPR050250">
    <property type="entry name" value="Macrolide_Exporter_MacB"/>
</dbReference>
<evidence type="ECO:0000313" key="11">
    <source>
        <dbReference type="Proteomes" id="UP001179181"/>
    </source>
</evidence>
<comment type="subcellular location">
    <subcellularLocation>
        <location evidence="1">Cell membrane</location>
        <topology evidence="1">Multi-pass membrane protein</topology>
    </subcellularLocation>
</comment>
<protein>
    <submittedName>
        <fullName evidence="10">ABC transport system permease protein</fullName>
    </submittedName>
</protein>
<evidence type="ECO:0000256" key="7">
    <source>
        <dbReference type="SAM" id="Phobius"/>
    </source>
</evidence>
<accession>A0ABX0UFY3</accession>
<sequence>MLLNYFKIAFRNLTKNATYSLINIVGLALGMAVSALIFLFVMHELSYDRFHSNHQRIFRITGQAKIGENDLKLAAFPTAFGPAIKAGNAGVVDYVRLMQAHGKAVIKNPEKPTEMFFEEHFLYADSSIFKVFSFKLKEGNPDQALDKPNSVVISETIAEKYFGSDDPVGKTLIYDGGKILQVTGVAENTPSNSSLNFDFLVPIDAFPFLNGVDKAKWAAGGNFNTYLLLNSEKNVASVENTINKVEKEKRSIAEQTTYSLENLTTIHLGNNAKDPGNTKLIYIFAGIAVLILSLALFNYMSLTTARATVRAKEVGVRKVIGSGRKGLVQQFYAESVLVCILAFLLAFVLVEILRNSFYELLDLRIDISFLLSPTFLGFLATLFCITVLVAGSYPAMILSGFAPLDVLKGRFAGGQKGAGIRKMFMVFQFTVSIALIVCSLVVKNQVTYMQNKKLGLQKDQVLSIPLTENASRSLFTLRDEIAGQVGVQSASIASSGLFEGYNIWFLKSPGTMKDVSLVNYVTDEYFVKTLGLEWKIAPVPGTFKSRSHMFLNEVAVKELGIQKNPIGKTVPEMEEVAGVLKNFHFTSPQDGIKPMGLIVANDTTNFGKSFGSNGILYTRLDPRTDTKEKVKAIGEIFAKYYPEKPFEYYFLDDAFNKTFKTEIRMSKMFAVFTALAIFIAGMGLFGLVTFTAENRTKEIGIRKVLGASVAGIVALLSKDFVKLICISIIIALPVSRYFMDKWLQDFTYRIQISVWVYLFASIGTIAIAIITISFQSIKAALMNPVKSLRSE</sequence>
<dbReference type="Pfam" id="PF12704">
    <property type="entry name" value="MacB_PCD"/>
    <property type="match status" value="1"/>
</dbReference>
<evidence type="ECO:0000256" key="4">
    <source>
        <dbReference type="ARBA" id="ARBA00022989"/>
    </source>
</evidence>
<evidence type="ECO:0000313" key="10">
    <source>
        <dbReference type="EMBL" id="NIJ51822.1"/>
    </source>
</evidence>
<feature type="transmembrane region" description="Helical" evidence="7">
    <location>
        <begin position="668"/>
        <end position="692"/>
    </location>
</feature>
<keyword evidence="5 7" id="KW-0472">Membrane</keyword>
<feature type="transmembrane region" description="Helical" evidence="7">
    <location>
        <begin position="331"/>
        <end position="354"/>
    </location>
</feature>